<dbReference type="GO" id="GO:0006396">
    <property type="term" value="P:RNA processing"/>
    <property type="evidence" value="ECO:0007669"/>
    <property type="project" value="InterPro"/>
</dbReference>
<dbReference type="InterPro" id="IPR036389">
    <property type="entry name" value="RNase_III_sf"/>
</dbReference>
<dbReference type="Gene3D" id="1.10.1520.10">
    <property type="entry name" value="Ribonuclease III domain"/>
    <property type="match status" value="1"/>
</dbReference>
<sequence length="154" mass="17109">MSQSIMYHPDSLKDRRLARAEGIISYYFSNPVVLREALQLADASHQIGNRNLALLGNTVIHLILVQEGLRRRATRGQINKIISERSSNAYLAQQGFSNDLAECVFANQSQGSTIYPRPMASTVEAIIGAVFNDSTEELTTVKRVMETLGVSWPE</sequence>
<reference evidence="2" key="1">
    <citation type="submission" date="2016-12" db="EMBL/GenBank/DDBJ databases">
        <title>The genomes of Aspergillus section Nigri reveals drivers in fungal speciation.</title>
        <authorList>
            <consortium name="DOE Joint Genome Institute"/>
            <person name="Vesth T.C."/>
            <person name="Nybo J."/>
            <person name="Theobald S."/>
            <person name="Brandl J."/>
            <person name="Frisvad J.C."/>
            <person name="Nielsen K.F."/>
            <person name="Lyhne E.K."/>
            <person name="Kogle M.E."/>
            <person name="Kuo A."/>
            <person name="Riley R."/>
            <person name="Clum A."/>
            <person name="Nolan M."/>
            <person name="Lipzen A."/>
            <person name="Salamov A."/>
            <person name="Henrissat B."/>
            <person name="Wiebenga A."/>
            <person name="De vries R.P."/>
            <person name="Grigoriev I.V."/>
            <person name="Mortensen U.H."/>
            <person name="Andersen M.R."/>
            <person name="Baker S.E."/>
        </authorList>
    </citation>
    <scope>NUCLEOTIDE SEQUENCE</scope>
    <source>
        <strain evidence="2">IBT 28561</strain>
    </source>
</reference>
<dbReference type="GO" id="GO:0004525">
    <property type="term" value="F:ribonuclease III activity"/>
    <property type="evidence" value="ECO:0007669"/>
    <property type="project" value="InterPro"/>
</dbReference>
<comment type="caution">
    <text evidence="2">The sequence shown here is derived from an EMBL/GenBank/DDBJ whole genome shotgun (WGS) entry which is preliminary data.</text>
</comment>
<dbReference type="PROSITE" id="PS50142">
    <property type="entry name" value="RNASE_3_2"/>
    <property type="match status" value="1"/>
</dbReference>
<evidence type="ECO:0000313" key="3">
    <source>
        <dbReference type="Proteomes" id="UP000234254"/>
    </source>
</evidence>
<evidence type="ECO:0000313" key="2">
    <source>
        <dbReference type="EMBL" id="PKY01684.1"/>
    </source>
</evidence>
<dbReference type="RefSeq" id="XP_024690278.1">
    <property type="nucleotide sequence ID" value="XM_024841996.1"/>
</dbReference>
<organism evidence="2 3">
    <name type="scientific">Aspergillus campestris (strain IBT 28561)</name>
    <dbReference type="NCBI Taxonomy" id="1392248"/>
    <lineage>
        <taxon>Eukaryota</taxon>
        <taxon>Fungi</taxon>
        <taxon>Dikarya</taxon>
        <taxon>Ascomycota</taxon>
        <taxon>Pezizomycotina</taxon>
        <taxon>Eurotiomycetes</taxon>
        <taxon>Eurotiomycetidae</taxon>
        <taxon>Eurotiales</taxon>
        <taxon>Aspergillaceae</taxon>
        <taxon>Aspergillus</taxon>
        <taxon>Aspergillus subgen. Circumdati</taxon>
    </lineage>
</organism>
<dbReference type="EMBL" id="MSFM01000011">
    <property type="protein sequence ID" value="PKY01684.1"/>
    <property type="molecule type" value="Genomic_DNA"/>
</dbReference>
<dbReference type="AlphaFoldDB" id="A0A2I1CVQ7"/>
<evidence type="ECO:0000259" key="1">
    <source>
        <dbReference type="PROSITE" id="PS50142"/>
    </source>
</evidence>
<dbReference type="OrthoDB" id="67027at2759"/>
<dbReference type="GeneID" id="36549525"/>
<dbReference type="SUPFAM" id="SSF69065">
    <property type="entry name" value="RNase III domain-like"/>
    <property type="match status" value="1"/>
</dbReference>
<proteinExistence type="predicted"/>
<feature type="domain" description="RNase III" evidence="1">
    <location>
        <begin position="17"/>
        <end position="135"/>
    </location>
</feature>
<protein>
    <submittedName>
        <fullName evidence="2">RNAse III</fullName>
    </submittedName>
</protein>
<name>A0A2I1CVQ7_ASPC2</name>
<dbReference type="VEuPathDB" id="FungiDB:P168DRAFT_54339"/>
<dbReference type="InterPro" id="IPR000999">
    <property type="entry name" value="RNase_III_dom"/>
</dbReference>
<keyword evidence="3" id="KW-1185">Reference proteome</keyword>
<gene>
    <name evidence="2" type="ORF">P168DRAFT_54339</name>
</gene>
<accession>A0A2I1CVQ7</accession>
<dbReference type="Proteomes" id="UP000234254">
    <property type="component" value="Unassembled WGS sequence"/>
</dbReference>